<dbReference type="InterPro" id="IPR012349">
    <property type="entry name" value="Split_barrel_FMN-bd"/>
</dbReference>
<proteinExistence type="predicted"/>
<evidence type="ECO:0000313" key="2">
    <source>
        <dbReference type="Proteomes" id="UP000077143"/>
    </source>
</evidence>
<dbReference type="OrthoDB" id="3292498at2"/>
<sequence length="156" mass="17120">MEDQPAVAVAHPPQSLLDLVNRVLKVALKTPLGGLAGDFMLVAFTGRKSGKRYATPVSAHVLDGALYVVLEAQWKYNFRDGADAQVSYRGKTRTMRGELITEPGAVADIADRIAKSYSPKKAQRQMGMAFRDGAYPTLDQWEESARRLKIAAIKLT</sequence>
<dbReference type="Gene3D" id="2.30.110.10">
    <property type="entry name" value="Electron Transport, Fmn-binding Protein, Chain A"/>
    <property type="match status" value="1"/>
</dbReference>
<dbReference type="RefSeq" id="WP_067992355.1">
    <property type="nucleotide sequence ID" value="NZ_CP015596.1"/>
</dbReference>
<evidence type="ECO:0008006" key="3">
    <source>
        <dbReference type="Google" id="ProtNLM"/>
    </source>
</evidence>
<dbReference type="KEGG" id="madi:A7U43_06190"/>
<organism evidence="1 2">
    <name type="scientific">Mycobacterium adipatum</name>
    <dbReference type="NCBI Taxonomy" id="1682113"/>
    <lineage>
        <taxon>Bacteria</taxon>
        <taxon>Bacillati</taxon>
        <taxon>Actinomycetota</taxon>
        <taxon>Actinomycetes</taxon>
        <taxon>Mycobacteriales</taxon>
        <taxon>Mycobacteriaceae</taxon>
        <taxon>Mycobacterium</taxon>
    </lineage>
</organism>
<dbReference type="STRING" id="1682113.A7U43_06190"/>
<name>A0A172UIH3_9MYCO</name>
<reference evidence="1 2" key="1">
    <citation type="submission" date="2016-05" db="EMBL/GenBank/DDBJ databases">
        <title>Complete genome sequence of a phthalic acid esters degrading Mycobacterium sp. YC-RL4.</title>
        <authorList>
            <person name="Ren L."/>
            <person name="Fan S."/>
            <person name="Ruth N."/>
            <person name="Jia Y."/>
            <person name="Wang J."/>
            <person name="Qiao C."/>
        </authorList>
    </citation>
    <scope>NUCLEOTIDE SEQUENCE [LARGE SCALE GENOMIC DNA]</scope>
    <source>
        <strain evidence="1 2">YC-RL4</strain>
    </source>
</reference>
<dbReference type="PIRSF" id="PIRSF021513">
    <property type="entry name" value="GrhN_RubW_prd"/>
    <property type="match status" value="1"/>
</dbReference>
<gene>
    <name evidence="1" type="ORF">A7U43_06190</name>
</gene>
<dbReference type="InterPro" id="IPR016791">
    <property type="entry name" value="Polyketide_synth_GrhN/RubW_prd"/>
</dbReference>
<dbReference type="EMBL" id="CP015596">
    <property type="protein sequence ID" value="ANE78969.1"/>
    <property type="molecule type" value="Genomic_DNA"/>
</dbReference>
<keyword evidence="2" id="KW-1185">Reference proteome</keyword>
<evidence type="ECO:0000313" key="1">
    <source>
        <dbReference type="EMBL" id="ANE78969.1"/>
    </source>
</evidence>
<accession>A0A172UIH3</accession>
<dbReference type="AlphaFoldDB" id="A0A172UIH3"/>
<protein>
    <recommendedName>
        <fullName evidence="3">Deazaflavin-dependent nitroreductase</fullName>
    </recommendedName>
</protein>
<dbReference type="Proteomes" id="UP000077143">
    <property type="component" value="Chromosome"/>
</dbReference>